<keyword evidence="4" id="KW-0249">Electron transport</keyword>
<dbReference type="GO" id="GO:0009055">
    <property type="term" value="F:electron transfer activity"/>
    <property type="evidence" value="ECO:0007669"/>
    <property type="project" value="InterPro"/>
</dbReference>
<gene>
    <name evidence="9" type="ORF">SAMN05192570_1787</name>
</gene>
<evidence type="ECO:0000256" key="1">
    <source>
        <dbReference type="ARBA" id="ARBA00022448"/>
    </source>
</evidence>
<dbReference type="GO" id="GO:0020037">
    <property type="term" value="F:heme binding"/>
    <property type="evidence" value="ECO:0007669"/>
    <property type="project" value="InterPro"/>
</dbReference>
<dbReference type="GO" id="GO:0046872">
    <property type="term" value="F:metal ion binding"/>
    <property type="evidence" value="ECO:0007669"/>
    <property type="project" value="UniProtKB-KW"/>
</dbReference>
<evidence type="ECO:0000256" key="4">
    <source>
        <dbReference type="ARBA" id="ARBA00022982"/>
    </source>
</evidence>
<evidence type="ECO:0000256" key="5">
    <source>
        <dbReference type="ARBA" id="ARBA00023004"/>
    </source>
</evidence>
<keyword evidence="10" id="KW-1185">Reference proteome</keyword>
<keyword evidence="3 6" id="KW-0479">Metal-binding</keyword>
<sequence length="125" mass="12713">MRLMIAGAAAALFVVAGCAADGSPPETSAVPPPAGLSGSVDRGAVLVRLRCAGCHAVERSGDSPMAAAPPFRDMGVLYPVADLQEAFAEGLVTAHPAMPAFRFEPQEIADVIAYLEHVSGTGTGH</sequence>
<protein>
    <submittedName>
        <fullName evidence="9">Cytochrome c, mono-and diheme variants</fullName>
    </submittedName>
</protein>
<dbReference type="Proteomes" id="UP000198788">
    <property type="component" value="Unassembled WGS sequence"/>
</dbReference>
<dbReference type="RefSeq" id="WP_092309144.1">
    <property type="nucleotide sequence ID" value="NZ_FOZV01000003.1"/>
</dbReference>
<proteinExistence type="predicted"/>
<dbReference type="InterPro" id="IPR036909">
    <property type="entry name" value="Cyt_c-like_dom_sf"/>
</dbReference>
<feature type="chain" id="PRO_5011699812" evidence="7">
    <location>
        <begin position="20"/>
        <end position="125"/>
    </location>
</feature>
<feature type="signal peptide" evidence="7">
    <location>
        <begin position="1"/>
        <end position="19"/>
    </location>
</feature>
<dbReference type="OrthoDB" id="7363829at2"/>
<feature type="domain" description="Cytochrome c" evidence="8">
    <location>
        <begin position="38"/>
        <end position="119"/>
    </location>
</feature>
<dbReference type="SUPFAM" id="SSF46626">
    <property type="entry name" value="Cytochrome c"/>
    <property type="match status" value="1"/>
</dbReference>
<dbReference type="PANTHER" id="PTHR37823:SF1">
    <property type="entry name" value="CYTOCHROME C-553-LIKE"/>
    <property type="match status" value="1"/>
</dbReference>
<dbReference type="EMBL" id="FOZV01000003">
    <property type="protein sequence ID" value="SFS51372.1"/>
    <property type="molecule type" value="Genomic_DNA"/>
</dbReference>
<evidence type="ECO:0000313" key="9">
    <source>
        <dbReference type="EMBL" id="SFS51372.1"/>
    </source>
</evidence>
<evidence type="ECO:0000256" key="6">
    <source>
        <dbReference type="PROSITE-ProRule" id="PRU00433"/>
    </source>
</evidence>
<reference evidence="10" key="1">
    <citation type="submission" date="2016-10" db="EMBL/GenBank/DDBJ databases">
        <authorList>
            <person name="Varghese N."/>
            <person name="Submissions S."/>
        </authorList>
    </citation>
    <scope>NUCLEOTIDE SEQUENCE [LARGE SCALE GENOMIC DNA]</scope>
    <source>
        <strain evidence="10">CGMCC 1.10683</strain>
    </source>
</reference>
<keyword evidence="5 6" id="KW-0408">Iron</keyword>
<dbReference type="STRING" id="871741.SAMN05192570_1787"/>
<evidence type="ECO:0000259" key="8">
    <source>
        <dbReference type="PROSITE" id="PS51007"/>
    </source>
</evidence>
<evidence type="ECO:0000313" key="10">
    <source>
        <dbReference type="Proteomes" id="UP000198788"/>
    </source>
</evidence>
<dbReference type="AlphaFoldDB" id="A0A1I6QG44"/>
<accession>A0A1I6QG44</accession>
<organism evidence="9 10">
    <name type="scientific">Brevundimonas viscosa</name>
    <dbReference type="NCBI Taxonomy" id="871741"/>
    <lineage>
        <taxon>Bacteria</taxon>
        <taxon>Pseudomonadati</taxon>
        <taxon>Pseudomonadota</taxon>
        <taxon>Alphaproteobacteria</taxon>
        <taxon>Caulobacterales</taxon>
        <taxon>Caulobacteraceae</taxon>
        <taxon>Brevundimonas</taxon>
    </lineage>
</organism>
<evidence type="ECO:0000256" key="2">
    <source>
        <dbReference type="ARBA" id="ARBA00022617"/>
    </source>
</evidence>
<dbReference type="Pfam" id="PF00034">
    <property type="entry name" value="Cytochrom_C"/>
    <property type="match status" value="1"/>
</dbReference>
<dbReference type="PROSITE" id="PS51007">
    <property type="entry name" value="CYTC"/>
    <property type="match status" value="1"/>
</dbReference>
<dbReference type="Gene3D" id="1.10.760.10">
    <property type="entry name" value="Cytochrome c-like domain"/>
    <property type="match status" value="1"/>
</dbReference>
<dbReference type="InterPro" id="IPR051811">
    <property type="entry name" value="Cytochrome_c550/c551-like"/>
</dbReference>
<keyword evidence="7" id="KW-0732">Signal</keyword>
<evidence type="ECO:0000256" key="3">
    <source>
        <dbReference type="ARBA" id="ARBA00022723"/>
    </source>
</evidence>
<keyword evidence="1" id="KW-0813">Transport</keyword>
<dbReference type="PROSITE" id="PS51257">
    <property type="entry name" value="PROKAR_LIPOPROTEIN"/>
    <property type="match status" value="1"/>
</dbReference>
<keyword evidence="2 6" id="KW-0349">Heme</keyword>
<name>A0A1I6QG44_9CAUL</name>
<dbReference type="InterPro" id="IPR009056">
    <property type="entry name" value="Cyt_c-like_dom"/>
</dbReference>
<dbReference type="PANTHER" id="PTHR37823">
    <property type="entry name" value="CYTOCHROME C-553-LIKE"/>
    <property type="match status" value="1"/>
</dbReference>
<evidence type="ECO:0000256" key="7">
    <source>
        <dbReference type="SAM" id="SignalP"/>
    </source>
</evidence>